<name>A0AAE1A0B3_9GAST</name>
<feature type="region of interest" description="Disordered" evidence="1">
    <location>
        <begin position="278"/>
        <end position="300"/>
    </location>
</feature>
<gene>
    <name evidence="2" type="ORF">RRG08_013172</name>
</gene>
<dbReference type="EMBL" id="JAWDGP010002895">
    <property type="protein sequence ID" value="KAK3778909.1"/>
    <property type="molecule type" value="Genomic_DNA"/>
</dbReference>
<protein>
    <submittedName>
        <fullName evidence="2">Uncharacterized protein</fullName>
    </submittedName>
</protein>
<accession>A0AAE1A0B3</accession>
<organism evidence="2 3">
    <name type="scientific">Elysia crispata</name>
    <name type="common">lettuce slug</name>
    <dbReference type="NCBI Taxonomy" id="231223"/>
    <lineage>
        <taxon>Eukaryota</taxon>
        <taxon>Metazoa</taxon>
        <taxon>Spiralia</taxon>
        <taxon>Lophotrochozoa</taxon>
        <taxon>Mollusca</taxon>
        <taxon>Gastropoda</taxon>
        <taxon>Heterobranchia</taxon>
        <taxon>Euthyneura</taxon>
        <taxon>Panpulmonata</taxon>
        <taxon>Sacoglossa</taxon>
        <taxon>Placobranchoidea</taxon>
        <taxon>Plakobranchidae</taxon>
        <taxon>Elysia</taxon>
    </lineage>
</organism>
<keyword evidence="3" id="KW-1185">Reference proteome</keyword>
<sequence>MNPHPPAIPVRPTVKSTYKPISRLNGDDLPKLKRLKKAEFSNSTTSYNLLSRRTLANKLNVWHRQHSHTLDSLRKEQLGVYHVMCRVQREKRRVQREEHEQLRENIRRLFHRQRKRHLLRRVIAKFRENVQRKRAEREELEGQNEGGGHKQEDHTPDAVKSSVERFKRNLLRVSDCKTDKAETCEQRSDVLDSSSINKPNPEKVNSINNSKLEHPNLAVHRDGSKEEPDGHRKIVETAEFKLSGPGVYEYRNPHASTIASPSSIVTLETARAQKVLPPIEPSTTNPRIGKPSVAALDPSNPLITQTDAVSHVARVNTPGRPAEQIPVLDTENSPDTNTHKPVERSSMPIHGTSGSKHLKDTPNNDVITHETPGTDRRISFDLNEGSVEDGATEYLQNHSSSSVACSDKGPAQNRKPNLVKKLKKEKERRMQERAEILDSETIVRYSRKPYHDVMPMYGQPKRFDFQPPSGKLHHEQEKLAREEHRVELEHQVKIDKFFTELFKPKDDDRAKFSKKDDEAEKPKKATLSLAGVLSGVFSLQLSEAPRGKQTLQDKFRRLQSCQYLRVYQPRQGSEMDTDKVTSWDAAKKSLRTGFGAFAMKR</sequence>
<comment type="caution">
    <text evidence="2">The sequence shown here is derived from an EMBL/GenBank/DDBJ whole genome shotgun (WGS) entry which is preliminary data.</text>
</comment>
<evidence type="ECO:0000313" key="3">
    <source>
        <dbReference type="Proteomes" id="UP001283361"/>
    </source>
</evidence>
<feature type="compositionally biased region" description="Basic and acidic residues" evidence="1">
    <location>
        <begin position="147"/>
        <end position="159"/>
    </location>
</feature>
<feature type="region of interest" description="Disordered" evidence="1">
    <location>
        <begin position="397"/>
        <end position="416"/>
    </location>
</feature>
<dbReference type="Proteomes" id="UP001283361">
    <property type="component" value="Unassembled WGS sequence"/>
</dbReference>
<evidence type="ECO:0000313" key="2">
    <source>
        <dbReference type="EMBL" id="KAK3778909.1"/>
    </source>
</evidence>
<evidence type="ECO:0000256" key="1">
    <source>
        <dbReference type="SAM" id="MobiDB-lite"/>
    </source>
</evidence>
<feature type="region of interest" description="Disordered" evidence="1">
    <location>
        <begin position="322"/>
        <end position="379"/>
    </location>
</feature>
<feature type="region of interest" description="Disordered" evidence="1">
    <location>
        <begin position="133"/>
        <end position="159"/>
    </location>
</feature>
<proteinExistence type="predicted"/>
<dbReference type="AlphaFoldDB" id="A0AAE1A0B3"/>
<reference evidence="2" key="1">
    <citation type="journal article" date="2023" name="G3 (Bethesda)">
        <title>A reference genome for the long-term kleptoplast-retaining sea slug Elysia crispata morphotype clarki.</title>
        <authorList>
            <person name="Eastman K.E."/>
            <person name="Pendleton A.L."/>
            <person name="Shaikh M.A."/>
            <person name="Suttiyut T."/>
            <person name="Ogas R."/>
            <person name="Tomko P."/>
            <person name="Gavelis G."/>
            <person name="Widhalm J.R."/>
            <person name="Wisecaver J.H."/>
        </authorList>
    </citation>
    <scope>NUCLEOTIDE SEQUENCE</scope>
    <source>
        <strain evidence="2">ECLA1</strain>
    </source>
</reference>